<proteinExistence type="predicted"/>
<evidence type="ECO:0000313" key="1">
    <source>
        <dbReference type="EMBL" id="KMQ90738.1"/>
    </source>
</evidence>
<name>A0A0J7KJX7_LASNI</name>
<reference evidence="1 2" key="1">
    <citation type="submission" date="2015-04" db="EMBL/GenBank/DDBJ databases">
        <title>Lasius niger genome sequencing.</title>
        <authorList>
            <person name="Konorov E.A."/>
            <person name="Nikitin M.A."/>
            <person name="Kirill M.V."/>
            <person name="Chang P."/>
        </authorList>
    </citation>
    <scope>NUCLEOTIDE SEQUENCE [LARGE SCALE GENOMIC DNA]</scope>
    <source>
        <tissue evidence="1">Whole</tissue>
    </source>
</reference>
<dbReference type="AlphaFoldDB" id="A0A0J7KJX7"/>
<dbReference type="OrthoDB" id="7553243at2759"/>
<feature type="non-terminal residue" evidence="1">
    <location>
        <position position="89"/>
    </location>
</feature>
<dbReference type="Proteomes" id="UP000036403">
    <property type="component" value="Unassembled WGS sequence"/>
</dbReference>
<gene>
    <name evidence="1" type="ORF">RF55_9470</name>
</gene>
<accession>A0A0J7KJX7</accession>
<evidence type="ECO:0000313" key="2">
    <source>
        <dbReference type="Proteomes" id="UP000036403"/>
    </source>
</evidence>
<keyword evidence="2" id="KW-1185">Reference proteome</keyword>
<protein>
    <submittedName>
        <fullName evidence="1">Histone H3</fullName>
    </submittedName>
</protein>
<organism evidence="1 2">
    <name type="scientific">Lasius niger</name>
    <name type="common">Black garden ant</name>
    <dbReference type="NCBI Taxonomy" id="67767"/>
    <lineage>
        <taxon>Eukaryota</taxon>
        <taxon>Metazoa</taxon>
        <taxon>Ecdysozoa</taxon>
        <taxon>Arthropoda</taxon>
        <taxon>Hexapoda</taxon>
        <taxon>Insecta</taxon>
        <taxon>Pterygota</taxon>
        <taxon>Neoptera</taxon>
        <taxon>Endopterygota</taxon>
        <taxon>Hymenoptera</taxon>
        <taxon>Apocrita</taxon>
        <taxon>Aculeata</taxon>
        <taxon>Formicoidea</taxon>
        <taxon>Formicidae</taxon>
        <taxon>Formicinae</taxon>
        <taxon>Lasius</taxon>
        <taxon>Lasius</taxon>
    </lineage>
</organism>
<comment type="caution">
    <text evidence="1">The sequence shown here is derived from an EMBL/GenBank/DDBJ whole genome shotgun (WGS) entry which is preliminary data.</text>
</comment>
<dbReference type="EMBL" id="LBMM01006283">
    <property type="protein sequence ID" value="KMQ90738.1"/>
    <property type="molecule type" value="Genomic_DNA"/>
</dbReference>
<sequence length="89" mass="10022">MDDTGEIWCPDCSRIVPIEEHHCSALDLDDIENSTRNKNDSLEALIAAVFERESLWNSTIPYKFRGPSETKLLWAEIDNLLSTAPGTSQ</sequence>
<dbReference type="PaxDb" id="67767-A0A0J7KJX7"/>